<keyword evidence="2" id="KW-0456">Lyase</keyword>
<dbReference type="Proteomes" id="UP000886042">
    <property type="component" value="Unassembled WGS sequence"/>
</dbReference>
<dbReference type="Gene3D" id="3.10.180.10">
    <property type="entry name" value="2,3-Dihydroxybiphenyl 1,2-Dioxygenase, domain 1"/>
    <property type="match status" value="1"/>
</dbReference>
<proteinExistence type="predicted"/>
<evidence type="ECO:0000313" key="2">
    <source>
        <dbReference type="EMBL" id="HFB54489.1"/>
    </source>
</evidence>
<dbReference type="SUPFAM" id="SSF54593">
    <property type="entry name" value="Glyoxalase/Bleomycin resistance protein/Dihydroxybiphenyl dioxygenase"/>
    <property type="match status" value="1"/>
</dbReference>
<dbReference type="EMBL" id="DRMN01000075">
    <property type="protein sequence ID" value="HFB54489.1"/>
    <property type="molecule type" value="Genomic_DNA"/>
</dbReference>
<evidence type="ECO:0000259" key="1">
    <source>
        <dbReference type="PROSITE" id="PS51819"/>
    </source>
</evidence>
<protein>
    <submittedName>
        <fullName evidence="2">Lactoylglutathione lyase</fullName>
    </submittedName>
</protein>
<accession>A0A7C3FXG7</accession>
<dbReference type="InterPro" id="IPR037523">
    <property type="entry name" value="VOC_core"/>
</dbReference>
<dbReference type="Pfam" id="PF00903">
    <property type="entry name" value="Glyoxalase"/>
    <property type="match status" value="1"/>
</dbReference>
<comment type="caution">
    <text evidence="2">The sequence shown here is derived from an EMBL/GenBank/DDBJ whole genome shotgun (WGS) entry which is preliminary data.</text>
</comment>
<dbReference type="AlphaFoldDB" id="A0A7C3FXG7"/>
<dbReference type="InterPro" id="IPR004360">
    <property type="entry name" value="Glyas_Fos-R_dOase_dom"/>
</dbReference>
<reference evidence="2" key="1">
    <citation type="journal article" date="2020" name="mSystems">
        <title>Genome- and Community-Level Interaction Insights into Carbon Utilization and Element Cycling Functions of Hydrothermarchaeota in Hydrothermal Sediment.</title>
        <authorList>
            <person name="Zhou Z."/>
            <person name="Liu Y."/>
            <person name="Xu W."/>
            <person name="Pan J."/>
            <person name="Luo Z.H."/>
            <person name="Li M."/>
        </authorList>
    </citation>
    <scope>NUCLEOTIDE SEQUENCE [LARGE SCALE GENOMIC DNA]</scope>
    <source>
        <strain evidence="2">HyVt-489</strain>
    </source>
</reference>
<dbReference type="PANTHER" id="PTHR10374:SF30">
    <property type="entry name" value="LACTOYLGLUTATHIONE LYASE"/>
    <property type="match status" value="1"/>
</dbReference>
<dbReference type="InterPro" id="IPR029068">
    <property type="entry name" value="Glyas_Bleomycin-R_OHBP_Dase"/>
</dbReference>
<dbReference type="GO" id="GO:0016829">
    <property type="term" value="F:lyase activity"/>
    <property type="evidence" value="ECO:0007669"/>
    <property type="project" value="UniProtKB-KW"/>
</dbReference>
<feature type="domain" description="VOC" evidence="1">
    <location>
        <begin position="2"/>
        <end position="146"/>
    </location>
</feature>
<dbReference type="PROSITE" id="PS51819">
    <property type="entry name" value="VOC"/>
    <property type="match status" value="1"/>
</dbReference>
<dbReference type="PANTHER" id="PTHR10374">
    <property type="entry name" value="LACTOYLGLUTATHIONE LYASE GLYOXALASE I"/>
    <property type="match status" value="1"/>
</dbReference>
<organism evidence="2">
    <name type="scientific">Hellea balneolensis</name>
    <dbReference type="NCBI Taxonomy" id="287478"/>
    <lineage>
        <taxon>Bacteria</taxon>
        <taxon>Pseudomonadati</taxon>
        <taxon>Pseudomonadota</taxon>
        <taxon>Alphaproteobacteria</taxon>
        <taxon>Maricaulales</taxon>
        <taxon>Robiginitomaculaceae</taxon>
        <taxon>Hellea</taxon>
    </lineage>
</organism>
<sequence>MDFLHTMLRVRSLDDSLRFFCEGLGLQEVRRVDHAAGRFTLVFLAAANDVQRAGVRGDEKGFVAGLPMLELTHNWPAEGGGGSEGLGDEVYTGGRNFGHVAFRTTDIYARCQHLIDMGYAINRPPRDGYMAFVRSPDGISVELLQSGKPLKPKAPWKDMDNIGSW</sequence>
<name>A0A7C3FXG7_9PROT</name>
<gene>
    <name evidence="2" type="ORF">ENJ46_01075</name>
</gene>